<proteinExistence type="predicted"/>
<reference evidence="2 4" key="1">
    <citation type="journal article" date="2008" name="Science">
        <title>The Physcomitrella genome reveals evolutionary insights into the conquest of land by plants.</title>
        <authorList>
            <person name="Rensing S."/>
            <person name="Lang D."/>
            <person name="Zimmer A."/>
            <person name="Terry A."/>
            <person name="Salamov A."/>
            <person name="Shapiro H."/>
            <person name="Nishiyama T."/>
            <person name="Perroud P.-F."/>
            <person name="Lindquist E."/>
            <person name="Kamisugi Y."/>
            <person name="Tanahashi T."/>
            <person name="Sakakibara K."/>
            <person name="Fujita T."/>
            <person name="Oishi K."/>
            <person name="Shin-I T."/>
            <person name="Kuroki Y."/>
            <person name="Toyoda A."/>
            <person name="Suzuki Y."/>
            <person name="Hashimoto A."/>
            <person name="Yamaguchi K."/>
            <person name="Sugano A."/>
            <person name="Kohara Y."/>
            <person name="Fujiyama A."/>
            <person name="Anterola A."/>
            <person name="Aoki S."/>
            <person name="Ashton N."/>
            <person name="Barbazuk W.B."/>
            <person name="Barker E."/>
            <person name="Bennetzen J."/>
            <person name="Bezanilla M."/>
            <person name="Blankenship R."/>
            <person name="Cho S.H."/>
            <person name="Dutcher S."/>
            <person name="Estelle M."/>
            <person name="Fawcett J.A."/>
            <person name="Gundlach H."/>
            <person name="Hanada K."/>
            <person name="Heyl A."/>
            <person name="Hicks K.A."/>
            <person name="Hugh J."/>
            <person name="Lohr M."/>
            <person name="Mayer K."/>
            <person name="Melkozernov A."/>
            <person name="Murata T."/>
            <person name="Nelson D."/>
            <person name="Pils B."/>
            <person name="Prigge M."/>
            <person name="Reiss B."/>
            <person name="Renner T."/>
            <person name="Rombauts S."/>
            <person name="Rushton P."/>
            <person name="Sanderfoot A."/>
            <person name="Schween G."/>
            <person name="Shiu S.-H."/>
            <person name="Stueber K."/>
            <person name="Theodoulou F.L."/>
            <person name="Tu H."/>
            <person name="Van de Peer Y."/>
            <person name="Verrier P.J."/>
            <person name="Waters E."/>
            <person name="Wood A."/>
            <person name="Yang L."/>
            <person name="Cove D."/>
            <person name="Cuming A."/>
            <person name="Hasebe M."/>
            <person name="Lucas S."/>
            <person name="Mishler D.B."/>
            <person name="Reski R."/>
            <person name="Grigoriev I."/>
            <person name="Quatrano R.S."/>
            <person name="Boore J.L."/>
        </authorList>
    </citation>
    <scope>NUCLEOTIDE SEQUENCE [LARGE SCALE GENOMIC DNA]</scope>
    <source>
        <strain evidence="3 4">cv. Gransden 2004</strain>
    </source>
</reference>
<dbReference type="AlphaFoldDB" id="A0A2K1KQR4"/>
<reference evidence="3" key="3">
    <citation type="submission" date="2020-12" db="UniProtKB">
        <authorList>
            <consortium name="EnsemblPlants"/>
        </authorList>
    </citation>
    <scope>IDENTIFICATION</scope>
</reference>
<evidence type="ECO:0000313" key="4">
    <source>
        <dbReference type="Proteomes" id="UP000006727"/>
    </source>
</evidence>
<dbReference type="EnsemblPlants" id="Pp3c4_31860V3.1">
    <property type="protein sequence ID" value="Pp3c4_31860V3.1"/>
    <property type="gene ID" value="Pp3c4_31860"/>
</dbReference>
<reference evidence="2 4" key="2">
    <citation type="journal article" date="2018" name="Plant J.">
        <title>The Physcomitrella patens chromosome-scale assembly reveals moss genome structure and evolution.</title>
        <authorList>
            <person name="Lang D."/>
            <person name="Ullrich K.K."/>
            <person name="Murat F."/>
            <person name="Fuchs J."/>
            <person name="Jenkins J."/>
            <person name="Haas F.B."/>
            <person name="Piednoel M."/>
            <person name="Gundlach H."/>
            <person name="Van Bel M."/>
            <person name="Meyberg R."/>
            <person name="Vives C."/>
            <person name="Morata J."/>
            <person name="Symeonidi A."/>
            <person name="Hiss M."/>
            <person name="Muchero W."/>
            <person name="Kamisugi Y."/>
            <person name="Saleh O."/>
            <person name="Blanc G."/>
            <person name="Decker E.L."/>
            <person name="van Gessel N."/>
            <person name="Grimwood J."/>
            <person name="Hayes R.D."/>
            <person name="Graham S.W."/>
            <person name="Gunter L.E."/>
            <person name="McDaniel S.F."/>
            <person name="Hoernstein S.N.W."/>
            <person name="Larsson A."/>
            <person name="Li F.W."/>
            <person name="Perroud P.F."/>
            <person name="Phillips J."/>
            <person name="Ranjan P."/>
            <person name="Rokshar D.S."/>
            <person name="Rothfels C.J."/>
            <person name="Schneider L."/>
            <person name="Shu S."/>
            <person name="Stevenson D.W."/>
            <person name="Thummler F."/>
            <person name="Tillich M."/>
            <person name="Villarreal Aguilar J.C."/>
            <person name="Widiez T."/>
            <person name="Wong G.K."/>
            <person name="Wymore A."/>
            <person name="Zhang Y."/>
            <person name="Zimmer A.D."/>
            <person name="Quatrano R.S."/>
            <person name="Mayer K.F.X."/>
            <person name="Goodstein D."/>
            <person name="Casacuberta J.M."/>
            <person name="Vandepoele K."/>
            <person name="Reski R."/>
            <person name="Cuming A.C."/>
            <person name="Tuskan G.A."/>
            <person name="Maumus F."/>
            <person name="Salse J."/>
            <person name="Schmutz J."/>
            <person name="Rensing S.A."/>
        </authorList>
    </citation>
    <scope>NUCLEOTIDE SEQUENCE [LARGE SCALE GENOMIC DNA]</scope>
    <source>
        <strain evidence="3 4">cv. Gransden 2004</strain>
    </source>
</reference>
<feature type="region of interest" description="Disordered" evidence="1">
    <location>
        <begin position="1"/>
        <end position="104"/>
    </location>
</feature>
<accession>A0A2K1KQR4</accession>
<evidence type="ECO:0000313" key="3">
    <source>
        <dbReference type="EnsemblPlants" id="Pp3c4_31860V3.1"/>
    </source>
</evidence>
<dbReference type="Proteomes" id="UP000006727">
    <property type="component" value="Chromosome 4"/>
</dbReference>
<feature type="compositionally biased region" description="Polar residues" evidence="1">
    <location>
        <begin position="54"/>
        <end position="87"/>
    </location>
</feature>
<sequence length="104" mass="11194">MQQHNQQDFRKKDKKQQQQKQRLLRGLPANLQGQHVVPPLQPAARNDLPKHAMQQVSGPLQASQVVGSAGLQSFPASPSGLGQQTDPGVQIAKDGTGSKTPQAK</sequence>
<name>A0A2K1KQR4_PHYPA</name>
<evidence type="ECO:0000256" key="1">
    <source>
        <dbReference type="SAM" id="MobiDB-lite"/>
    </source>
</evidence>
<keyword evidence="4" id="KW-1185">Reference proteome</keyword>
<organism evidence="2">
    <name type="scientific">Physcomitrium patens</name>
    <name type="common">Spreading-leaved earth moss</name>
    <name type="synonym">Physcomitrella patens</name>
    <dbReference type="NCBI Taxonomy" id="3218"/>
    <lineage>
        <taxon>Eukaryota</taxon>
        <taxon>Viridiplantae</taxon>
        <taxon>Streptophyta</taxon>
        <taxon>Embryophyta</taxon>
        <taxon>Bryophyta</taxon>
        <taxon>Bryophytina</taxon>
        <taxon>Bryopsida</taxon>
        <taxon>Funariidae</taxon>
        <taxon>Funariales</taxon>
        <taxon>Funariaceae</taxon>
        <taxon>Physcomitrium</taxon>
    </lineage>
</organism>
<dbReference type="InParanoid" id="A0A2K1KQR4"/>
<dbReference type="EMBL" id="ABEU02000004">
    <property type="protein sequence ID" value="PNR56109.1"/>
    <property type="molecule type" value="Genomic_DNA"/>
</dbReference>
<gene>
    <name evidence="2" type="ORF">PHYPA_007006</name>
</gene>
<dbReference type="Gramene" id="Pp3c4_31860V3.1">
    <property type="protein sequence ID" value="Pp3c4_31860V3.1"/>
    <property type="gene ID" value="Pp3c4_31860"/>
</dbReference>
<evidence type="ECO:0000313" key="2">
    <source>
        <dbReference type="EMBL" id="PNR56109.1"/>
    </source>
</evidence>
<protein>
    <submittedName>
        <fullName evidence="2 3">Uncharacterized protein</fullName>
    </submittedName>
</protein>